<sequence length="152" mass="16552">MQERSMGSREEPYPRLHSSDHLSLIVVKNGMGTALAPTRYLRTLLYANIPVPSAVCSLVSPEQRSLEETRQPSEKTPVLISPYVAYSAPTINAVPIQAVLVPIGTIQLKTDASTCFVGFGQHSFRLADARCYQYDAISKAQMAPSPSVQIGC</sequence>
<reference evidence="1 2" key="1">
    <citation type="submission" date="2023-08" db="EMBL/GenBank/DDBJ databases">
        <title>A Necator americanus chromosomal reference genome.</title>
        <authorList>
            <person name="Ilik V."/>
            <person name="Petrzelkova K.J."/>
            <person name="Pardy F."/>
            <person name="Fuh T."/>
            <person name="Niatou-Singa F.S."/>
            <person name="Gouil Q."/>
            <person name="Baker L."/>
            <person name="Ritchie M.E."/>
            <person name="Jex A.R."/>
            <person name="Gazzola D."/>
            <person name="Li H."/>
            <person name="Toshio Fujiwara R."/>
            <person name="Zhan B."/>
            <person name="Aroian R.V."/>
            <person name="Pafco B."/>
            <person name="Schwarz E.M."/>
        </authorList>
    </citation>
    <scope>NUCLEOTIDE SEQUENCE [LARGE SCALE GENOMIC DNA]</scope>
    <source>
        <strain evidence="1 2">Aroian</strain>
        <tissue evidence="1">Whole animal</tissue>
    </source>
</reference>
<accession>A0ABR1CL32</accession>
<evidence type="ECO:0000313" key="1">
    <source>
        <dbReference type="EMBL" id="KAK6739093.1"/>
    </source>
</evidence>
<evidence type="ECO:0000313" key="2">
    <source>
        <dbReference type="Proteomes" id="UP001303046"/>
    </source>
</evidence>
<gene>
    <name evidence="1" type="primary">Necator_chrII.g8690</name>
    <name evidence="1" type="ORF">RB195_020895</name>
</gene>
<name>A0ABR1CL32_NECAM</name>
<organism evidence="1 2">
    <name type="scientific">Necator americanus</name>
    <name type="common">Human hookworm</name>
    <dbReference type="NCBI Taxonomy" id="51031"/>
    <lineage>
        <taxon>Eukaryota</taxon>
        <taxon>Metazoa</taxon>
        <taxon>Ecdysozoa</taxon>
        <taxon>Nematoda</taxon>
        <taxon>Chromadorea</taxon>
        <taxon>Rhabditida</taxon>
        <taxon>Rhabditina</taxon>
        <taxon>Rhabditomorpha</taxon>
        <taxon>Strongyloidea</taxon>
        <taxon>Ancylostomatidae</taxon>
        <taxon>Bunostominae</taxon>
        <taxon>Necator</taxon>
    </lineage>
</organism>
<keyword evidence="2" id="KW-1185">Reference proteome</keyword>
<dbReference type="Proteomes" id="UP001303046">
    <property type="component" value="Unassembled WGS sequence"/>
</dbReference>
<protein>
    <recommendedName>
        <fullName evidence="3">Peptidase A1 domain-containing protein</fullName>
    </recommendedName>
</protein>
<dbReference type="EMBL" id="JAVFWL010000002">
    <property type="protein sequence ID" value="KAK6739093.1"/>
    <property type="molecule type" value="Genomic_DNA"/>
</dbReference>
<proteinExistence type="predicted"/>
<evidence type="ECO:0008006" key="3">
    <source>
        <dbReference type="Google" id="ProtNLM"/>
    </source>
</evidence>
<comment type="caution">
    <text evidence="1">The sequence shown here is derived from an EMBL/GenBank/DDBJ whole genome shotgun (WGS) entry which is preliminary data.</text>
</comment>